<evidence type="ECO:0000313" key="12">
    <source>
        <dbReference type="Proteomes" id="UP001054889"/>
    </source>
</evidence>
<evidence type="ECO:0000256" key="8">
    <source>
        <dbReference type="PIRSR" id="PIRSR602401-1"/>
    </source>
</evidence>
<dbReference type="InterPro" id="IPR017972">
    <property type="entry name" value="Cyt_P450_CS"/>
</dbReference>
<reference evidence="11" key="2">
    <citation type="submission" date="2021-12" db="EMBL/GenBank/DDBJ databases">
        <title>Resequencing data analysis of finger millet.</title>
        <authorList>
            <person name="Hatakeyama M."/>
            <person name="Aluri S."/>
            <person name="Balachadran M.T."/>
            <person name="Sivarajan S.R."/>
            <person name="Poveda L."/>
            <person name="Shimizu-Inatsugi R."/>
            <person name="Schlapbach R."/>
            <person name="Sreeman S.M."/>
            <person name="Shimizu K.K."/>
        </authorList>
    </citation>
    <scope>NUCLEOTIDE SEQUENCE</scope>
</reference>
<keyword evidence="5 9" id="KW-0560">Oxidoreductase</keyword>
<feature type="binding site" description="axial binding residue" evidence="8">
    <location>
        <position position="445"/>
    </location>
    <ligand>
        <name>heme</name>
        <dbReference type="ChEBI" id="CHEBI:30413"/>
    </ligand>
    <ligandPart>
        <name>Fe</name>
        <dbReference type="ChEBI" id="CHEBI:18248"/>
    </ligandPart>
</feature>
<dbReference type="PRINTS" id="PR00385">
    <property type="entry name" value="P450"/>
</dbReference>
<evidence type="ECO:0000256" key="10">
    <source>
        <dbReference type="SAM" id="Phobius"/>
    </source>
</evidence>
<keyword evidence="4 8" id="KW-0479">Metal-binding</keyword>
<keyword evidence="7 9" id="KW-0503">Monooxygenase</keyword>
<dbReference type="FunFam" id="1.10.630.10:FF:000126">
    <property type="entry name" value="Predicted protein"/>
    <property type="match status" value="1"/>
</dbReference>
<protein>
    <submittedName>
        <fullName evidence="11">Uncharacterized protein</fullName>
    </submittedName>
</protein>
<gene>
    <name evidence="11" type="primary">gb22434</name>
    <name evidence="11" type="ORF">PR202_gb22434</name>
</gene>
<evidence type="ECO:0000256" key="3">
    <source>
        <dbReference type="ARBA" id="ARBA00022617"/>
    </source>
</evidence>
<evidence type="ECO:0000256" key="4">
    <source>
        <dbReference type="ARBA" id="ARBA00022723"/>
    </source>
</evidence>
<organism evidence="11 12">
    <name type="scientific">Eleusine coracana subsp. coracana</name>
    <dbReference type="NCBI Taxonomy" id="191504"/>
    <lineage>
        <taxon>Eukaryota</taxon>
        <taxon>Viridiplantae</taxon>
        <taxon>Streptophyta</taxon>
        <taxon>Embryophyta</taxon>
        <taxon>Tracheophyta</taxon>
        <taxon>Spermatophyta</taxon>
        <taxon>Magnoliopsida</taxon>
        <taxon>Liliopsida</taxon>
        <taxon>Poales</taxon>
        <taxon>Poaceae</taxon>
        <taxon>PACMAD clade</taxon>
        <taxon>Chloridoideae</taxon>
        <taxon>Cynodonteae</taxon>
        <taxon>Eleusininae</taxon>
        <taxon>Eleusine</taxon>
    </lineage>
</organism>
<evidence type="ECO:0000256" key="5">
    <source>
        <dbReference type="ARBA" id="ARBA00023002"/>
    </source>
</evidence>
<keyword evidence="12" id="KW-1185">Reference proteome</keyword>
<dbReference type="GO" id="GO:0020037">
    <property type="term" value="F:heme binding"/>
    <property type="evidence" value="ECO:0007669"/>
    <property type="project" value="InterPro"/>
</dbReference>
<dbReference type="PANTHER" id="PTHR47950">
    <property type="entry name" value="CYTOCHROME P450, FAMILY 76, SUBFAMILY C, POLYPEPTIDE 5-RELATED"/>
    <property type="match status" value="1"/>
</dbReference>
<dbReference type="AlphaFoldDB" id="A0AAV5FDL4"/>
<keyword evidence="3 8" id="KW-0349">Heme</keyword>
<reference evidence="11" key="1">
    <citation type="journal article" date="2018" name="DNA Res.">
        <title>Multiple hybrid de novo genome assembly of finger millet, an orphan allotetraploid crop.</title>
        <authorList>
            <person name="Hatakeyama M."/>
            <person name="Aluri S."/>
            <person name="Balachadran M.T."/>
            <person name="Sivarajan S.R."/>
            <person name="Patrignani A."/>
            <person name="Gruter S."/>
            <person name="Poveda L."/>
            <person name="Shimizu-Inatsugi R."/>
            <person name="Baeten J."/>
            <person name="Francoijs K.J."/>
            <person name="Nataraja K.N."/>
            <person name="Reddy Y.A.N."/>
            <person name="Phadnis S."/>
            <person name="Ravikumar R.L."/>
            <person name="Schlapbach R."/>
            <person name="Sreeman S.M."/>
            <person name="Shimizu K.K."/>
        </authorList>
    </citation>
    <scope>NUCLEOTIDE SEQUENCE</scope>
</reference>
<dbReference type="GO" id="GO:0005506">
    <property type="term" value="F:iron ion binding"/>
    <property type="evidence" value="ECO:0007669"/>
    <property type="project" value="InterPro"/>
</dbReference>
<evidence type="ECO:0000256" key="9">
    <source>
        <dbReference type="RuleBase" id="RU000461"/>
    </source>
</evidence>
<dbReference type="InterPro" id="IPR001128">
    <property type="entry name" value="Cyt_P450"/>
</dbReference>
<dbReference type="GO" id="GO:0004497">
    <property type="term" value="F:monooxygenase activity"/>
    <property type="evidence" value="ECO:0007669"/>
    <property type="project" value="UniProtKB-KW"/>
</dbReference>
<evidence type="ECO:0000256" key="1">
    <source>
        <dbReference type="ARBA" id="ARBA00001971"/>
    </source>
</evidence>
<evidence type="ECO:0000313" key="11">
    <source>
        <dbReference type="EMBL" id="GJN33809.1"/>
    </source>
</evidence>
<keyword evidence="10" id="KW-1133">Transmembrane helix</keyword>
<proteinExistence type="inferred from homology"/>
<evidence type="ECO:0000256" key="6">
    <source>
        <dbReference type="ARBA" id="ARBA00023004"/>
    </source>
</evidence>
<feature type="transmembrane region" description="Helical" evidence="10">
    <location>
        <begin position="6"/>
        <end position="24"/>
    </location>
</feature>
<dbReference type="GO" id="GO:0016705">
    <property type="term" value="F:oxidoreductase activity, acting on paired donors, with incorporation or reduction of molecular oxygen"/>
    <property type="evidence" value="ECO:0007669"/>
    <property type="project" value="InterPro"/>
</dbReference>
<dbReference type="InterPro" id="IPR036396">
    <property type="entry name" value="Cyt_P450_sf"/>
</dbReference>
<sequence length="503" mass="55778">MELWASEACIALILITFHAVFMLLKYTRRKLDSTSLPLPPGPVRLPLIGNFLYFIGPLRRNPHRGLACLAEAYGPIVSFRPGTANNFVVVSSPEAAREALVANDAALTSRPVADNARALAHSAGSVFVLPGSAPLWKKHRITIGARFSGRSLNMTRPMRDRNARQLAEHFRACSGREVNVGETLMSTALNSVSNVLFSKDVVDAHALGESHVFKELVVRLTADTAKPNISDAFPFLAPLDLLGSRRSFSRTLDKFYKLLNEEFVEPRLATGEKHDDVLDDILAQYAKSQLMHSDITKFLTDMFVAGSDTSALTVQWAMAQLLRHPDKMQKVRTELAANLGSKEFVEESDLVQLPYIKAVVKETLRLHPVTPLIPREVVSDDMCLGGFHVPIGTSVFLNLWAIGRDPASWPQPEEFMPERFLGDRAVDYRGSDFTFKPFGAGRRVCPGLDISARFVPHLLASILHKIDWRLPNGMAPEDVDLSDNHRTNLDLATPLRAIPMFIA</sequence>
<dbReference type="Pfam" id="PF00067">
    <property type="entry name" value="p450"/>
    <property type="match status" value="1"/>
</dbReference>
<evidence type="ECO:0000256" key="2">
    <source>
        <dbReference type="ARBA" id="ARBA00010617"/>
    </source>
</evidence>
<keyword evidence="6 8" id="KW-0408">Iron</keyword>
<dbReference type="Proteomes" id="UP001054889">
    <property type="component" value="Unassembled WGS sequence"/>
</dbReference>
<dbReference type="PROSITE" id="PS00086">
    <property type="entry name" value="CYTOCHROME_P450"/>
    <property type="match status" value="1"/>
</dbReference>
<dbReference type="PANTHER" id="PTHR47950:SF48">
    <property type="entry name" value="CYTOCHROME P450 FAMILY PROTEIN, EXPRESSED"/>
    <property type="match status" value="1"/>
</dbReference>
<dbReference type="EMBL" id="BQKI01000085">
    <property type="protein sequence ID" value="GJN33809.1"/>
    <property type="molecule type" value="Genomic_DNA"/>
</dbReference>
<accession>A0AAV5FDL4</accession>
<name>A0AAV5FDL4_ELECO</name>
<dbReference type="InterPro" id="IPR002401">
    <property type="entry name" value="Cyt_P450_E_grp-I"/>
</dbReference>
<comment type="caution">
    <text evidence="11">The sequence shown here is derived from an EMBL/GenBank/DDBJ whole genome shotgun (WGS) entry which is preliminary data.</text>
</comment>
<evidence type="ECO:0000256" key="7">
    <source>
        <dbReference type="ARBA" id="ARBA00023033"/>
    </source>
</evidence>
<dbReference type="PRINTS" id="PR00463">
    <property type="entry name" value="EP450I"/>
</dbReference>
<comment type="similarity">
    <text evidence="2 9">Belongs to the cytochrome P450 family.</text>
</comment>
<keyword evidence="10" id="KW-0472">Membrane</keyword>
<keyword evidence="10" id="KW-0812">Transmembrane</keyword>
<dbReference type="SUPFAM" id="SSF48264">
    <property type="entry name" value="Cytochrome P450"/>
    <property type="match status" value="1"/>
</dbReference>
<comment type="cofactor">
    <cofactor evidence="1 8">
        <name>heme</name>
        <dbReference type="ChEBI" id="CHEBI:30413"/>
    </cofactor>
</comment>
<dbReference type="Gene3D" id="1.10.630.10">
    <property type="entry name" value="Cytochrome P450"/>
    <property type="match status" value="1"/>
</dbReference>